<reference evidence="5" key="3">
    <citation type="submission" date="2025-09" db="UniProtKB">
        <authorList>
            <consortium name="Ensembl"/>
        </authorList>
    </citation>
    <scope>IDENTIFICATION</scope>
</reference>
<dbReference type="GeneTree" id="ENSGT00940000166007"/>
<dbReference type="Gene3D" id="2.60.40.10">
    <property type="entry name" value="Immunoglobulins"/>
    <property type="match status" value="1"/>
</dbReference>
<feature type="domain" description="Ig-like" evidence="4">
    <location>
        <begin position="17"/>
        <end position="131"/>
    </location>
</feature>
<feature type="signal peptide" evidence="3">
    <location>
        <begin position="1"/>
        <end position="16"/>
    </location>
</feature>
<evidence type="ECO:0000256" key="3">
    <source>
        <dbReference type="SAM" id="SignalP"/>
    </source>
</evidence>
<keyword evidence="1 3" id="KW-0732">Signal</keyword>
<evidence type="ECO:0000259" key="4">
    <source>
        <dbReference type="PROSITE" id="PS50835"/>
    </source>
</evidence>
<dbReference type="InterPro" id="IPR013783">
    <property type="entry name" value="Ig-like_fold"/>
</dbReference>
<dbReference type="InterPro" id="IPR050413">
    <property type="entry name" value="TCR_beta_variable"/>
</dbReference>
<evidence type="ECO:0000256" key="1">
    <source>
        <dbReference type="ARBA" id="ARBA00022729"/>
    </source>
</evidence>
<accession>A0AAY5KP31</accession>
<organism evidence="5 6">
    <name type="scientific">Esox lucius</name>
    <name type="common">Northern pike</name>
    <dbReference type="NCBI Taxonomy" id="8010"/>
    <lineage>
        <taxon>Eukaryota</taxon>
        <taxon>Metazoa</taxon>
        <taxon>Chordata</taxon>
        <taxon>Craniata</taxon>
        <taxon>Vertebrata</taxon>
        <taxon>Euteleostomi</taxon>
        <taxon>Actinopterygii</taxon>
        <taxon>Neopterygii</taxon>
        <taxon>Teleostei</taxon>
        <taxon>Protacanthopterygii</taxon>
        <taxon>Esociformes</taxon>
        <taxon>Esocidae</taxon>
        <taxon>Esox</taxon>
    </lineage>
</organism>
<sequence length="157" mass="17522">MIITVLLLCLTGLFLCVEVHQTPSAVISRPGENVQLFCHHQKTDYTFMLWYQKSPGKTALNLIGYLNYKTSENEKPYDKRFKISGDLSGEQAKNASLNISNFTPEDTAVYFCAASYAQCFNTPSLLYKNLSFTLSRSYSTNTSITAASRSGCDSEPK</sequence>
<feature type="chain" id="PRO_5044310842" description="Ig-like domain-containing protein" evidence="3">
    <location>
        <begin position="17"/>
        <end position="157"/>
    </location>
</feature>
<keyword evidence="6" id="KW-1185">Reference proteome</keyword>
<dbReference type="Ensembl" id="ENSELUT00000052655.2">
    <property type="protein sequence ID" value="ENSELUP00000090908.1"/>
    <property type="gene ID" value="ENSELUG00000027073.2"/>
</dbReference>
<dbReference type="SUPFAM" id="SSF48726">
    <property type="entry name" value="Immunoglobulin"/>
    <property type="match status" value="1"/>
</dbReference>
<dbReference type="GO" id="GO:0007166">
    <property type="term" value="P:cell surface receptor signaling pathway"/>
    <property type="evidence" value="ECO:0007669"/>
    <property type="project" value="TreeGrafter"/>
</dbReference>
<dbReference type="Pfam" id="PF07686">
    <property type="entry name" value="V-set"/>
    <property type="match status" value="1"/>
</dbReference>
<reference evidence="5" key="2">
    <citation type="submission" date="2025-08" db="UniProtKB">
        <authorList>
            <consortium name="Ensembl"/>
        </authorList>
    </citation>
    <scope>IDENTIFICATION</scope>
</reference>
<dbReference type="InterPro" id="IPR007110">
    <property type="entry name" value="Ig-like_dom"/>
</dbReference>
<dbReference type="GO" id="GO:0005886">
    <property type="term" value="C:plasma membrane"/>
    <property type="evidence" value="ECO:0007669"/>
    <property type="project" value="TreeGrafter"/>
</dbReference>
<dbReference type="PROSITE" id="PS50835">
    <property type="entry name" value="IG_LIKE"/>
    <property type="match status" value="1"/>
</dbReference>
<dbReference type="SMART" id="SM00406">
    <property type="entry name" value="IGv"/>
    <property type="match status" value="1"/>
</dbReference>
<dbReference type="InterPro" id="IPR036179">
    <property type="entry name" value="Ig-like_dom_sf"/>
</dbReference>
<name>A0AAY5KP31_ESOLU</name>
<dbReference type="PANTHER" id="PTHR23268">
    <property type="entry name" value="T-CELL RECEPTOR BETA CHAIN"/>
    <property type="match status" value="1"/>
</dbReference>
<dbReference type="GO" id="GO:0002376">
    <property type="term" value="P:immune system process"/>
    <property type="evidence" value="ECO:0007669"/>
    <property type="project" value="UniProtKB-KW"/>
</dbReference>
<keyword evidence="2" id="KW-0391">Immunity</keyword>
<dbReference type="SMART" id="SM00409">
    <property type="entry name" value="IG"/>
    <property type="match status" value="1"/>
</dbReference>
<dbReference type="PANTHER" id="PTHR23268:SF102">
    <property type="entry name" value="IMMUNOGLOBULIN V-SET DOMAIN-CONTAINING PROTEIN"/>
    <property type="match status" value="1"/>
</dbReference>
<protein>
    <recommendedName>
        <fullName evidence="4">Ig-like domain-containing protein</fullName>
    </recommendedName>
</protein>
<dbReference type="InterPro" id="IPR013106">
    <property type="entry name" value="Ig_V-set"/>
</dbReference>
<dbReference type="Proteomes" id="UP000265140">
    <property type="component" value="Chromosome 15"/>
</dbReference>
<reference evidence="5 6" key="1">
    <citation type="submission" date="2020-02" db="EMBL/GenBank/DDBJ databases">
        <title>Esox lucius (northern pike) genome, fEsoLuc1, primary haplotype.</title>
        <authorList>
            <person name="Myers G."/>
            <person name="Karagic N."/>
            <person name="Meyer A."/>
            <person name="Pippel M."/>
            <person name="Reichard M."/>
            <person name="Winkler S."/>
            <person name="Tracey A."/>
            <person name="Sims Y."/>
            <person name="Howe K."/>
            <person name="Rhie A."/>
            <person name="Formenti G."/>
            <person name="Durbin R."/>
            <person name="Fedrigo O."/>
            <person name="Jarvis E.D."/>
        </authorList>
    </citation>
    <scope>NUCLEOTIDE SEQUENCE [LARGE SCALE GENOMIC DNA]</scope>
</reference>
<dbReference type="AlphaFoldDB" id="A0AAY5KP31"/>
<proteinExistence type="predicted"/>
<evidence type="ECO:0000256" key="2">
    <source>
        <dbReference type="ARBA" id="ARBA00022859"/>
    </source>
</evidence>
<evidence type="ECO:0000313" key="5">
    <source>
        <dbReference type="Ensembl" id="ENSELUP00000090908.1"/>
    </source>
</evidence>
<dbReference type="InterPro" id="IPR003599">
    <property type="entry name" value="Ig_sub"/>
</dbReference>
<evidence type="ECO:0000313" key="6">
    <source>
        <dbReference type="Proteomes" id="UP000265140"/>
    </source>
</evidence>